<evidence type="ECO:0000313" key="1">
    <source>
        <dbReference type="EMBL" id="UWN57964.1"/>
    </source>
</evidence>
<reference evidence="1" key="1">
    <citation type="journal article" date="2022" name="Cell">
        <title>Design, construction, and in vivo augmentation of a complex gut microbiome.</title>
        <authorList>
            <person name="Cheng A.G."/>
            <person name="Ho P.Y."/>
            <person name="Aranda-Diaz A."/>
            <person name="Jain S."/>
            <person name="Yu F.B."/>
            <person name="Meng X."/>
            <person name="Wang M."/>
            <person name="Iakiviak M."/>
            <person name="Nagashima K."/>
            <person name="Zhao A."/>
            <person name="Murugkar P."/>
            <person name="Patil A."/>
            <person name="Atabakhsh K."/>
            <person name="Weakley A."/>
            <person name="Yan J."/>
            <person name="Brumbaugh A.R."/>
            <person name="Higginbottom S."/>
            <person name="Dimas A."/>
            <person name="Shiver A.L."/>
            <person name="Deutschbauer A."/>
            <person name="Neff N."/>
            <person name="Sonnenburg J.L."/>
            <person name="Huang K.C."/>
            <person name="Fischbach M.A."/>
        </authorList>
    </citation>
    <scope>NUCLEOTIDE SEQUENCE</scope>
    <source>
        <strain evidence="1">AP11</strain>
    </source>
</reference>
<evidence type="ECO:0008006" key="3">
    <source>
        <dbReference type="Google" id="ProtNLM"/>
    </source>
</evidence>
<protein>
    <recommendedName>
        <fullName evidence="3">Transposase</fullName>
    </recommendedName>
</protein>
<keyword evidence="2" id="KW-1185">Reference proteome</keyword>
<sequence length="89" mass="10459">MKKNLKSKINQTVNAKIMEQKVFKTAYQEEQEAKDMAIYNEWNELMSVPGQSATGVTQHLMQKYNIHSSSTIWVMRKRAEKRLKREGKL</sequence>
<gene>
    <name evidence="1" type="ORF">NQ491_04090</name>
</gene>
<dbReference type="Proteomes" id="UP001059295">
    <property type="component" value="Chromosome"/>
</dbReference>
<name>A0ABY5V2W7_9BACT</name>
<dbReference type="GeneID" id="82890886"/>
<evidence type="ECO:0000313" key="2">
    <source>
        <dbReference type="Proteomes" id="UP001059295"/>
    </source>
</evidence>
<dbReference type="EMBL" id="CP102294">
    <property type="protein sequence ID" value="UWN57964.1"/>
    <property type="molecule type" value="Genomic_DNA"/>
</dbReference>
<accession>A0ABY5V2W7</accession>
<organism evidence="1 2">
    <name type="scientific">Alistipes ihumii AP11</name>
    <dbReference type="NCBI Taxonomy" id="1211813"/>
    <lineage>
        <taxon>Bacteria</taxon>
        <taxon>Pseudomonadati</taxon>
        <taxon>Bacteroidota</taxon>
        <taxon>Bacteroidia</taxon>
        <taxon>Bacteroidales</taxon>
        <taxon>Rikenellaceae</taxon>
        <taxon>Alistipes</taxon>
    </lineage>
</organism>
<dbReference type="RefSeq" id="WP_147524786.1">
    <property type="nucleotide sequence ID" value="NZ_CAPH01000015.1"/>
</dbReference>
<proteinExistence type="predicted"/>